<gene>
    <name evidence="1" type="ORF">AYP45_01160</name>
</gene>
<protein>
    <submittedName>
        <fullName evidence="1">Uncharacterized protein</fullName>
    </submittedName>
</protein>
<name>A0A1V4AXG7_9BACT</name>
<sequence>MGLVAAEPRKELSILKFLSILNYNNSHSPYPSDTFPIFVNRLNRVGWASPTKHHALVHITYFLVGDAHPTFL</sequence>
<dbReference type="AlphaFoldDB" id="A0A1V4AXG7"/>
<evidence type="ECO:0000313" key="2">
    <source>
        <dbReference type="Proteomes" id="UP000189681"/>
    </source>
</evidence>
<proteinExistence type="predicted"/>
<dbReference type="EMBL" id="AYTS01000012">
    <property type="protein sequence ID" value="OOP57830.1"/>
    <property type="molecule type" value="Genomic_DNA"/>
</dbReference>
<comment type="caution">
    <text evidence="1">The sequence shown here is derived from an EMBL/GenBank/DDBJ whole genome shotgun (WGS) entry which is preliminary data.</text>
</comment>
<dbReference type="Proteomes" id="UP000189681">
    <property type="component" value="Unassembled WGS sequence"/>
</dbReference>
<organism evidence="1 2">
    <name type="scientific">Candidatus Brocadia carolinensis</name>
    <dbReference type="NCBI Taxonomy" id="1004156"/>
    <lineage>
        <taxon>Bacteria</taxon>
        <taxon>Pseudomonadati</taxon>
        <taxon>Planctomycetota</taxon>
        <taxon>Candidatus Brocadiia</taxon>
        <taxon>Candidatus Brocadiales</taxon>
        <taxon>Candidatus Brocadiaceae</taxon>
        <taxon>Candidatus Brocadia</taxon>
    </lineage>
</organism>
<accession>A0A1V4AXG7</accession>
<evidence type="ECO:0000313" key="1">
    <source>
        <dbReference type="EMBL" id="OOP57830.1"/>
    </source>
</evidence>
<reference evidence="1 2" key="1">
    <citation type="journal article" date="2017" name="Water Res.">
        <title>Discovery and metagenomic analysis of an anammox bacterial enrichment related to Candidatus "Brocadia caroliniensis" in a full-scale glycerol-fed nitritation-denitritation separate centrate treatment process.</title>
        <authorList>
            <person name="Park H."/>
            <person name="Brotto A.C."/>
            <person name="van Loosdrecht M.C."/>
            <person name="Chandran K."/>
        </authorList>
    </citation>
    <scope>NUCLEOTIDE SEQUENCE [LARGE SCALE GENOMIC DNA]</scope>
    <source>
        <strain evidence="1">26THWARD</strain>
    </source>
</reference>